<dbReference type="RefSeq" id="WP_258789318.1">
    <property type="nucleotide sequence ID" value="NZ_JANUGQ010000018.1"/>
</dbReference>
<comment type="caution">
    <text evidence="8">The sequence shown here is derived from an EMBL/GenBank/DDBJ whole genome shotgun (WGS) entry which is preliminary data.</text>
</comment>
<evidence type="ECO:0000256" key="3">
    <source>
        <dbReference type="ARBA" id="ARBA00023015"/>
    </source>
</evidence>
<protein>
    <submittedName>
        <fullName evidence="8">AfsR/SARP family transcriptional regulator</fullName>
    </submittedName>
</protein>
<dbReference type="PANTHER" id="PTHR35807">
    <property type="entry name" value="TRANSCRIPTIONAL REGULATOR REDD-RELATED"/>
    <property type="match status" value="1"/>
</dbReference>
<feature type="domain" description="OmpR/PhoB-type" evidence="7">
    <location>
        <begin position="18"/>
        <end position="126"/>
    </location>
</feature>
<accession>A0ABT2CLU4</accession>
<dbReference type="SUPFAM" id="SSF46894">
    <property type="entry name" value="C-terminal effector domain of the bipartite response regulators"/>
    <property type="match status" value="1"/>
</dbReference>
<dbReference type="PROSITE" id="PS51755">
    <property type="entry name" value="OMPR_PHOB"/>
    <property type="match status" value="1"/>
</dbReference>
<evidence type="ECO:0000256" key="4">
    <source>
        <dbReference type="ARBA" id="ARBA00023125"/>
    </source>
</evidence>
<dbReference type="InterPro" id="IPR001867">
    <property type="entry name" value="OmpR/PhoB-type_DNA-bd"/>
</dbReference>
<dbReference type="CDD" id="cd15831">
    <property type="entry name" value="BTAD"/>
    <property type="match status" value="1"/>
</dbReference>
<evidence type="ECO:0000256" key="1">
    <source>
        <dbReference type="ARBA" id="ARBA00005820"/>
    </source>
</evidence>
<dbReference type="SMART" id="SM01043">
    <property type="entry name" value="BTAD"/>
    <property type="match status" value="1"/>
</dbReference>
<evidence type="ECO:0000256" key="2">
    <source>
        <dbReference type="ARBA" id="ARBA00023012"/>
    </source>
</evidence>
<dbReference type="Gene3D" id="1.10.10.10">
    <property type="entry name" value="Winged helix-like DNA-binding domain superfamily/Winged helix DNA-binding domain"/>
    <property type="match status" value="1"/>
</dbReference>
<dbReference type="InterPro" id="IPR005158">
    <property type="entry name" value="BTAD"/>
</dbReference>
<keyword evidence="9" id="KW-1185">Reference proteome</keyword>
<evidence type="ECO:0000259" key="7">
    <source>
        <dbReference type="PROSITE" id="PS51755"/>
    </source>
</evidence>
<dbReference type="PANTHER" id="PTHR35807:SF1">
    <property type="entry name" value="TRANSCRIPTIONAL REGULATOR REDD"/>
    <property type="match status" value="1"/>
</dbReference>
<keyword evidence="3" id="KW-0805">Transcription regulation</keyword>
<name>A0ABT2CLU4_9ACTN</name>
<dbReference type="Proteomes" id="UP001431313">
    <property type="component" value="Unassembled WGS sequence"/>
</dbReference>
<comment type="similarity">
    <text evidence="1">Belongs to the AfsR/DnrI/RedD regulatory family.</text>
</comment>
<organism evidence="8 9">
    <name type="scientific">Streptomyces pyxinae</name>
    <dbReference type="NCBI Taxonomy" id="2970734"/>
    <lineage>
        <taxon>Bacteria</taxon>
        <taxon>Bacillati</taxon>
        <taxon>Actinomycetota</taxon>
        <taxon>Actinomycetes</taxon>
        <taxon>Kitasatosporales</taxon>
        <taxon>Streptomycetaceae</taxon>
        <taxon>Streptomyces</taxon>
    </lineage>
</organism>
<proteinExistence type="inferred from homology"/>
<dbReference type="InterPro" id="IPR011990">
    <property type="entry name" value="TPR-like_helical_dom_sf"/>
</dbReference>
<dbReference type="EMBL" id="JANUGQ010000018">
    <property type="protein sequence ID" value="MCS0638057.1"/>
    <property type="molecule type" value="Genomic_DNA"/>
</dbReference>
<dbReference type="SMART" id="SM00862">
    <property type="entry name" value="Trans_reg_C"/>
    <property type="match status" value="1"/>
</dbReference>
<keyword evidence="4 6" id="KW-0238">DNA-binding</keyword>
<evidence type="ECO:0000256" key="5">
    <source>
        <dbReference type="ARBA" id="ARBA00023163"/>
    </source>
</evidence>
<evidence type="ECO:0000313" key="8">
    <source>
        <dbReference type="EMBL" id="MCS0638057.1"/>
    </source>
</evidence>
<evidence type="ECO:0000313" key="9">
    <source>
        <dbReference type="Proteomes" id="UP001431313"/>
    </source>
</evidence>
<dbReference type="Pfam" id="PF03704">
    <property type="entry name" value="BTAD"/>
    <property type="match status" value="1"/>
</dbReference>
<sequence>MRVAMYQVDRIPEETPPAEAPVPAGMRCELLGPLRIGTGDGDDTVGVAPKIRTVLAMLCVHPDQVVPVPALMRELWSERPPASGLRTLQTYVLNARKLLSQVTGDSPVDVARDVLVTRAGGYCLRSAGIRLDWLEFRRLTERGTAAVRAGDSLGGIRLLEEALGLWRGDVLADVPTGPVLESRRLLLEESRLDAVEALVEAKIAAGLHKEVIADLASLTSEHAFHEGLHAQYMRALALNGRRARALEVFGGLRARLVEEIGIEPGYPLQRLQLTILNSHTAEYAPISVE</sequence>
<dbReference type="InterPro" id="IPR016032">
    <property type="entry name" value="Sig_transdc_resp-reg_C-effctor"/>
</dbReference>
<reference evidence="8" key="1">
    <citation type="submission" date="2022-08" db="EMBL/GenBank/DDBJ databases">
        <authorList>
            <person name="Somphong A."/>
            <person name="Phongsopitanun W."/>
        </authorList>
    </citation>
    <scope>NUCLEOTIDE SEQUENCE</scope>
    <source>
        <strain evidence="8">LP05-1</strain>
    </source>
</reference>
<feature type="DNA-binding region" description="OmpR/PhoB-type" evidence="6">
    <location>
        <begin position="18"/>
        <end position="126"/>
    </location>
</feature>
<dbReference type="SUPFAM" id="SSF48452">
    <property type="entry name" value="TPR-like"/>
    <property type="match status" value="1"/>
</dbReference>
<gene>
    <name evidence="8" type="ORF">NX801_20835</name>
</gene>
<dbReference type="InterPro" id="IPR051677">
    <property type="entry name" value="AfsR-DnrI-RedD_regulator"/>
</dbReference>
<keyword evidence="2" id="KW-0902">Two-component regulatory system</keyword>
<keyword evidence="5" id="KW-0804">Transcription</keyword>
<dbReference type="Gene3D" id="1.25.40.10">
    <property type="entry name" value="Tetratricopeptide repeat domain"/>
    <property type="match status" value="1"/>
</dbReference>
<evidence type="ECO:0000256" key="6">
    <source>
        <dbReference type="PROSITE-ProRule" id="PRU01091"/>
    </source>
</evidence>
<dbReference type="InterPro" id="IPR036388">
    <property type="entry name" value="WH-like_DNA-bd_sf"/>
</dbReference>
<dbReference type="Pfam" id="PF00486">
    <property type="entry name" value="Trans_reg_C"/>
    <property type="match status" value="1"/>
</dbReference>